<dbReference type="Proteomes" id="UP000600774">
    <property type="component" value="Unassembled WGS sequence"/>
</dbReference>
<accession>A0A832S7T9</accession>
<evidence type="ECO:0000313" key="2">
    <source>
        <dbReference type="Proteomes" id="UP000600774"/>
    </source>
</evidence>
<evidence type="ECO:0000313" key="1">
    <source>
        <dbReference type="EMBL" id="HIH93671.1"/>
    </source>
</evidence>
<dbReference type="GeneID" id="43446061"/>
<proteinExistence type="predicted"/>
<dbReference type="EMBL" id="DUJU01000076">
    <property type="protein sequence ID" value="HIH93671.1"/>
    <property type="molecule type" value="Genomic_DNA"/>
</dbReference>
<protein>
    <submittedName>
        <fullName evidence="1">Uncharacterized protein</fullName>
    </submittedName>
</protein>
<sequence>MVVIATSRILYMNVIYFYLQALQTEEASTIAPFFRAAGFFGLILRYFILGEQILIPKSSAFC</sequence>
<organism evidence="1 2">
    <name type="scientific">Methanosarcina acetivorans</name>
    <dbReference type="NCBI Taxonomy" id="2214"/>
    <lineage>
        <taxon>Archaea</taxon>
        <taxon>Methanobacteriati</taxon>
        <taxon>Methanobacteriota</taxon>
        <taxon>Stenosarchaea group</taxon>
        <taxon>Methanomicrobia</taxon>
        <taxon>Methanosarcinales</taxon>
        <taxon>Methanosarcinaceae</taxon>
        <taxon>Methanosarcina</taxon>
    </lineage>
</organism>
<name>A0A832S7T9_9EURY</name>
<gene>
    <name evidence="1" type="ORF">HA338_06400</name>
</gene>
<dbReference type="RefSeq" id="WP_157860179.1">
    <property type="nucleotide sequence ID" value="NZ_DUJU01000076.1"/>
</dbReference>
<reference evidence="1" key="1">
    <citation type="journal article" date="2020" name="bioRxiv">
        <title>A rank-normalized archaeal taxonomy based on genome phylogeny resolves widespread incomplete and uneven classifications.</title>
        <authorList>
            <person name="Rinke C."/>
            <person name="Chuvochina M."/>
            <person name="Mussig A.J."/>
            <person name="Chaumeil P.-A."/>
            <person name="Waite D.W."/>
            <person name="Whitman W.B."/>
            <person name="Parks D.H."/>
            <person name="Hugenholtz P."/>
        </authorList>
    </citation>
    <scope>NUCLEOTIDE SEQUENCE</scope>
    <source>
        <strain evidence="1">UBA8876</strain>
    </source>
</reference>
<comment type="caution">
    <text evidence="1">The sequence shown here is derived from an EMBL/GenBank/DDBJ whole genome shotgun (WGS) entry which is preliminary data.</text>
</comment>
<dbReference type="AlphaFoldDB" id="A0A832S7T9"/>